<evidence type="ECO:0000313" key="1">
    <source>
        <dbReference type="EMBL" id="NWN63689.1"/>
    </source>
</evidence>
<proteinExistence type="predicted"/>
<sequence>MIYPGDIHPSEISNIMHVQPTQITVIGEKVKNSRGVTREVKSSSWFLSSEGNVQSKDLRDHIDWLVREIQPHRESLGLVQQIDGVKITLKCVWFSLLGHSGPVLWPEQMKALADLDLEVSFDVYFVE</sequence>
<dbReference type="EMBL" id="JABUHS010000209">
    <property type="protein sequence ID" value="NWN63689.1"/>
    <property type="molecule type" value="Genomic_DNA"/>
</dbReference>
<name>A0A7Y8RR54_9PSED</name>
<dbReference type="AlphaFoldDB" id="A0A7Y8RR54"/>
<reference evidence="1 2" key="1">
    <citation type="submission" date="2020-05" db="EMBL/GenBank/DDBJ databases">
        <title>Onion-isolated Pseudomonas sp.</title>
        <authorList>
            <person name="Fujikawa T."/>
            <person name="Sawada H."/>
        </authorList>
    </citation>
    <scope>NUCLEOTIDE SEQUENCE [LARGE SCALE GENOMIC DNA]</scope>
    <source>
        <strain evidence="1 2">MAFF 301512</strain>
    </source>
</reference>
<organism evidence="1 2">
    <name type="scientific">Pseudomonas allii</name>
    <dbReference type="NCBI Taxonomy" id="2740531"/>
    <lineage>
        <taxon>Bacteria</taxon>
        <taxon>Pseudomonadati</taxon>
        <taxon>Pseudomonadota</taxon>
        <taxon>Gammaproteobacteria</taxon>
        <taxon>Pseudomonadales</taxon>
        <taxon>Pseudomonadaceae</taxon>
        <taxon>Pseudomonas</taxon>
    </lineage>
</organism>
<gene>
    <name evidence="1" type="ORF">HT123_22560</name>
</gene>
<evidence type="ECO:0000313" key="2">
    <source>
        <dbReference type="Proteomes" id="UP000543908"/>
    </source>
</evidence>
<dbReference type="Pfam" id="PF14106">
    <property type="entry name" value="DUF4279"/>
    <property type="match status" value="1"/>
</dbReference>
<dbReference type="Proteomes" id="UP000543908">
    <property type="component" value="Unassembled WGS sequence"/>
</dbReference>
<dbReference type="InterPro" id="IPR025459">
    <property type="entry name" value="DUF4279"/>
</dbReference>
<comment type="caution">
    <text evidence="1">The sequence shown here is derived from an EMBL/GenBank/DDBJ whole genome shotgun (WGS) entry which is preliminary data.</text>
</comment>
<protein>
    <submittedName>
        <fullName evidence="1">DUF4279 domain-containing protein</fullName>
    </submittedName>
</protein>
<accession>A0A7Y8RR54</accession>